<organism evidence="3 4">
    <name type="scientific">Mucor saturninus</name>
    <dbReference type="NCBI Taxonomy" id="64648"/>
    <lineage>
        <taxon>Eukaryota</taxon>
        <taxon>Fungi</taxon>
        <taxon>Fungi incertae sedis</taxon>
        <taxon>Mucoromycota</taxon>
        <taxon>Mucoromycotina</taxon>
        <taxon>Mucoromycetes</taxon>
        <taxon>Mucorales</taxon>
        <taxon>Mucorineae</taxon>
        <taxon>Mucoraceae</taxon>
        <taxon>Mucor</taxon>
    </lineage>
</organism>
<evidence type="ECO:0000313" key="4">
    <source>
        <dbReference type="Proteomes" id="UP000603453"/>
    </source>
</evidence>
<feature type="region of interest" description="Disordered" evidence="1">
    <location>
        <begin position="166"/>
        <end position="192"/>
    </location>
</feature>
<evidence type="ECO:0000313" key="3">
    <source>
        <dbReference type="EMBL" id="KAG2209927.1"/>
    </source>
</evidence>
<feature type="region of interest" description="Disordered" evidence="1">
    <location>
        <begin position="41"/>
        <end position="62"/>
    </location>
</feature>
<gene>
    <name evidence="3" type="ORF">INT47_003362</name>
</gene>
<keyword evidence="4" id="KW-1185">Reference proteome</keyword>
<keyword evidence="2" id="KW-0812">Transmembrane</keyword>
<dbReference type="AlphaFoldDB" id="A0A8H7RF98"/>
<dbReference type="Proteomes" id="UP000603453">
    <property type="component" value="Unassembled WGS sequence"/>
</dbReference>
<accession>A0A8H7RF98</accession>
<protein>
    <submittedName>
        <fullName evidence="3">Uncharacterized protein</fullName>
    </submittedName>
</protein>
<sequence>MSSFKSLPSNFKQKQNGSTITISFVRDKSIVETSDIILNSPSSLSSSVKKSSPLSKPSWNDEVNDSSMISQKSWLTRRWSTVSASQMVINRRRYKKSTASQLWLNRQKRRTYPPCIVRQQDQKTLTVFKRKHHRQSLADILTVFYHSGSSDSTNSSSVSKRIGKMLKKKKGKQPYNNNRNNNNNNNNKRLRIDTKSDAIKRVFPPATMSSNSSSPSTQIKFPTPPKRFSAIFIDAYGQQGKIDYVRPIKSRPQYLLNLIQHGVDHKMPPITDTYGANQGNPRLSMYATLFLFGFLFFPCWWIGAWLHYHRPKETCCDSHFHLFSVRTFAYLNVLFAAISISFFIVILSLLIWLAKTR</sequence>
<dbReference type="OrthoDB" id="2271334at2759"/>
<keyword evidence="2" id="KW-1133">Transmembrane helix</keyword>
<feature type="transmembrane region" description="Helical" evidence="2">
    <location>
        <begin position="286"/>
        <end position="308"/>
    </location>
</feature>
<feature type="transmembrane region" description="Helical" evidence="2">
    <location>
        <begin position="328"/>
        <end position="354"/>
    </location>
</feature>
<evidence type="ECO:0000256" key="1">
    <source>
        <dbReference type="SAM" id="MobiDB-lite"/>
    </source>
</evidence>
<reference evidence="3" key="1">
    <citation type="submission" date="2020-12" db="EMBL/GenBank/DDBJ databases">
        <title>Metabolic potential, ecology and presence of endohyphal bacteria is reflected in genomic diversity of Mucoromycotina.</title>
        <authorList>
            <person name="Muszewska A."/>
            <person name="Okrasinska A."/>
            <person name="Steczkiewicz K."/>
            <person name="Drgas O."/>
            <person name="Orlowska M."/>
            <person name="Perlinska-Lenart U."/>
            <person name="Aleksandrzak-Piekarczyk T."/>
            <person name="Szatraj K."/>
            <person name="Zielenkiewicz U."/>
            <person name="Pilsyk S."/>
            <person name="Malc E."/>
            <person name="Mieczkowski P."/>
            <person name="Kruszewska J.S."/>
            <person name="Biernat P."/>
            <person name="Pawlowska J."/>
        </authorList>
    </citation>
    <scope>NUCLEOTIDE SEQUENCE</scope>
    <source>
        <strain evidence="3">WA0000017839</strain>
    </source>
</reference>
<feature type="compositionally biased region" description="Low complexity" evidence="1">
    <location>
        <begin position="176"/>
        <end position="187"/>
    </location>
</feature>
<dbReference type="EMBL" id="JAEPRD010000013">
    <property type="protein sequence ID" value="KAG2209927.1"/>
    <property type="molecule type" value="Genomic_DNA"/>
</dbReference>
<proteinExistence type="predicted"/>
<comment type="caution">
    <text evidence="3">The sequence shown here is derived from an EMBL/GenBank/DDBJ whole genome shotgun (WGS) entry which is preliminary data.</text>
</comment>
<evidence type="ECO:0000256" key="2">
    <source>
        <dbReference type="SAM" id="Phobius"/>
    </source>
</evidence>
<keyword evidence="2" id="KW-0472">Membrane</keyword>
<feature type="compositionally biased region" description="Low complexity" evidence="1">
    <location>
        <begin position="41"/>
        <end position="58"/>
    </location>
</feature>
<name>A0A8H7RF98_9FUNG</name>